<sequence>MPGTRCAVALCSNSLQVTKKNDLNISYHTFPKDKKLSNLWINACRRKDTWNPKTSTVCSIHFVDDDFEVDLRSQLMNIKTKRKLKPQAIPTQYLKECPSDISTQVTSRQQRANKRINENIVKHLILPTQKIEDESPENVHPVIEDESSDDVHPVIEDKYEKLLSEHQKLKIKYKNLAELKRSQKNRIIMLNKKFNSLSQKFGEHTSQTHLLEEALKSNFSETQLSLIKKNRKKVIWGTDDISKAFTIRYLSKRCYIYLRNKLHYPLPHVSTLVKWASRLNFRQGVLLDVIRIMKIAALNFNELEKICVIQFDEMKIQTAFEYDKKNDQLIGPYRQMQVIMVRGLFKNWKQPIYVNFDQIVTPEILYEVISILHDNSYKVVACVSDCGGANIGLWKKLNISIENTYFLHPTTNDKIYYFADAPHLLKLTRNWLIDTGFVLSDGSNVNSTPLKELLKITKSEISTCHKLSEKHIECVKAERQNVGLAAQLLSHSVATALCHYKPGFNKILSENTGKFVEVISNWYDIMNSYTSTETLCTKKAYGLNLSEQNKCLDKMYELIFSMRCNGKNTLQTFQYISILSVDRVGIFHRASVHMITTSAPTTRRHAQL</sequence>
<keyword evidence="4 5" id="KW-0238">DNA-binding</keyword>
<dbReference type="EMBL" id="CARXXK010000002">
    <property type="protein sequence ID" value="CAI6357763.1"/>
    <property type="molecule type" value="Genomic_DNA"/>
</dbReference>
<evidence type="ECO:0000313" key="8">
    <source>
        <dbReference type="EMBL" id="CAI6357763.1"/>
    </source>
</evidence>
<organism evidence="8 9">
    <name type="scientific">Macrosiphum euphorbiae</name>
    <name type="common">potato aphid</name>
    <dbReference type="NCBI Taxonomy" id="13131"/>
    <lineage>
        <taxon>Eukaryota</taxon>
        <taxon>Metazoa</taxon>
        <taxon>Ecdysozoa</taxon>
        <taxon>Arthropoda</taxon>
        <taxon>Hexapoda</taxon>
        <taxon>Insecta</taxon>
        <taxon>Pterygota</taxon>
        <taxon>Neoptera</taxon>
        <taxon>Paraneoptera</taxon>
        <taxon>Hemiptera</taxon>
        <taxon>Sternorrhyncha</taxon>
        <taxon>Aphidomorpha</taxon>
        <taxon>Aphidoidea</taxon>
        <taxon>Aphididae</taxon>
        <taxon>Macrosiphini</taxon>
        <taxon>Macrosiphum</taxon>
    </lineage>
</organism>
<protein>
    <recommendedName>
        <fullName evidence="7">THAP-type domain-containing protein</fullName>
    </recommendedName>
</protein>
<reference evidence="8 9" key="1">
    <citation type="submission" date="2023-01" db="EMBL/GenBank/DDBJ databases">
        <authorList>
            <person name="Whitehead M."/>
        </authorList>
    </citation>
    <scope>NUCLEOTIDE SEQUENCE [LARGE SCALE GENOMIC DNA]</scope>
</reference>
<evidence type="ECO:0000256" key="4">
    <source>
        <dbReference type="ARBA" id="ARBA00023125"/>
    </source>
</evidence>
<dbReference type="SUPFAM" id="SSF57716">
    <property type="entry name" value="Glucocorticoid receptor-like (DNA-binding domain)"/>
    <property type="match status" value="1"/>
</dbReference>
<keyword evidence="9" id="KW-1185">Reference proteome</keyword>
<dbReference type="InterPro" id="IPR048365">
    <property type="entry name" value="TNP-like_RNaseH_N"/>
</dbReference>
<keyword evidence="1" id="KW-0479">Metal-binding</keyword>
<dbReference type="Pfam" id="PF21788">
    <property type="entry name" value="TNP-like_GBD"/>
    <property type="match status" value="1"/>
</dbReference>
<dbReference type="InterPro" id="IPR006612">
    <property type="entry name" value="THAP_Znf"/>
</dbReference>
<name>A0AAV0WPU8_9HEMI</name>
<dbReference type="Proteomes" id="UP001160148">
    <property type="component" value="Unassembled WGS sequence"/>
</dbReference>
<dbReference type="Pfam" id="PF05485">
    <property type="entry name" value="THAP"/>
    <property type="match status" value="1"/>
</dbReference>
<evidence type="ECO:0000259" key="7">
    <source>
        <dbReference type="PROSITE" id="PS50950"/>
    </source>
</evidence>
<feature type="domain" description="THAP-type" evidence="7">
    <location>
        <begin position="1"/>
        <end position="93"/>
    </location>
</feature>
<comment type="caution">
    <text evidence="8">The sequence shown here is derived from an EMBL/GenBank/DDBJ whole genome shotgun (WGS) entry which is preliminary data.</text>
</comment>
<dbReference type="InterPro" id="IPR048366">
    <property type="entry name" value="TNP-like_GBD"/>
</dbReference>
<dbReference type="GO" id="GO:0008270">
    <property type="term" value="F:zinc ion binding"/>
    <property type="evidence" value="ECO:0007669"/>
    <property type="project" value="UniProtKB-KW"/>
</dbReference>
<proteinExistence type="predicted"/>
<evidence type="ECO:0000256" key="3">
    <source>
        <dbReference type="ARBA" id="ARBA00022833"/>
    </source>
</evidence>
<dbReference type="Gene3D" id="6.20.210.20">
    <property type="entry name" value="THAP domain"/>
    <property type="match status" value="1"/>
</dbReference>
<keyword evidence="2 5" id="KW-0863">Zinc-finger</keyword>
<feature type="coiled-coil region" evidence="6">
    <location>
        <begin position="159"/>
        <end position="186"/>
    </location>
</feature>
<dbReference type="InterPro" id="IPR038441">
    <property type="entry name" value="THAP_Znf_sf"/>
</dbReference>
<dbReference type="GO" id="GO:0003677">
    <property type="term" value="F:DNA binding"/>
    <property type="evidence" value="ECO:0007669"/>
    <property type="project" value="UniProtKB-UniRule"/>
</dbReference>
<dbReference type="SMART" id="SM00980">
    <property type="entry name" value="THAP"/>
    <property type="match status" value="1"/>
</dbReference>
<dbReference type="PANTHER" id="PTHR46927:SF3">
    <property type="entry name" value="THAP-TYPE DOMAIN-CONTAINING PROTEIN"/>
    <property type="match status" value="1"/>
</dbReference>
<keyword evidence="3" id="KW-0862">Zinc</keyword>
<accession>A0AAV0WPU8</accession>
<evidence type="ECO:0000256" key="6">
    <source>
        <dbReference type="SAM" id="Coils"/>
    </source>
</evidence>
<dbReference type="AlphaFoldDB" id="A0AAV0WPU8"/>
<evidence type="ECO:0000256" key="1">
    <source>
        <dbReference type="ARBA" id="ARBA00022723"/>
    </source>
</evidence>
<evidence type="ECO:0000313" key="9">
    <source>
        <dbReference type="Proteomes" id="UP001160148"/>
    </source>
</evidence>
<evidence type="ECO:0000256" key="2">
    <source>
        <dbReference type="ARBA" id="ARBA00022771"/>
    </source>
</evidence>
<dbReference type="SMART" id="SM00692">
    <property type="entry name" value="DM3"/>
    <property type="match status" value="1"/>
</dbReference>
<dbReference type="PROSITE" id="PS50950">
    <property type="entry name" value="ZF_THAP"/>
    <property type="match status" value="1"/>
</dbReference>
<keyword evidence="6" id="KW-0175">Coiled coil</keyword>
<dbReference type="InterPro" id="IPR021896">
    <property type="entry name" value="THAP9-like_HTH"/>
</dbReference>
<dbReference type="PANTHER" id="PTHR46927">
    <property type="entry name" value="AGAP005574-PA"/>
    <property type="match status" value="1"/>
</dbReference>
<dbReference type="Pfam" id="PF12017">
    <property type="entry name" value="Tnp_P_element"/>
    <property type="match status" value="1"/>
</dbReference>
<evidence type="ECO:0000256" key="5">
    <source>
        <dbReference type="PROSITE-ProRule" id="PRU00309"/>
    </source>
</evidence>
<gene>
    <name evidence="8" type="ORF">MEUPH1_LOCUS13355</name>
</gene>
<dbReference type="InterPro" id="IPR052224">
    <property type="entry name" value="THAP_domain_protein"/>
</dbReference>
<dbReference type="Pfam" id="PF21787">
    <property type="entry name" value="TNP-like_RNaseH_N"/>
    <property type="match status" value="1"/>
</dbReference>